<dbReference type="CDD" id="cd16922">
    <property type="entry name" value="HATPase_EvgS-ArcB-TorS-like"/>
    <property type="match status" value="1"/>
</dbReference>
<dbReference type="SMART" id="SM00062">
    <property type="entry name" value="PBPb"/>
    <property type="match status" value="2"/>
</dbReference>
<dbReference type="PROSITE" id="PS50109">
    <property type="entry name" value="HIS_KIN"/>
    <property type="match status" value="1"/>
</dbReference>
<dbReference type="InterPro" id="IPR013656">
    <property type="entry name" value="PAS_4"/>
</dbReference>
<keyword evidence="3 4" id="KW-0597">Phosphoprotein</keyword>
<dbReference type="InterPro" id="IPR005467">
    <property type="entry name" value="His_kinase_dom"/>
</dbReference>
<name>A0ABX7RAL9_9GAMM</name>
<dbReference type="SUPFAM" id="SSF55785">
    <property type="entry name" value="PYP-like sensor domain (PAS domain)"/>
    <property type="match status" value="2"/>
</dbReference>
<dbReference type="SMART" id="SM00387">
    <property type="entry name" value="HATPase_c"/>
    <property type="match status" value="1"/>
</dbReference>
<dbReference type="InterPro" id="IPR001638">
    <property type="entry name" value="Solute-binding_3/MltF_N"/>
</dbReference>
<dbReference type="InterPro" id="IPR000014">
    <property type="entry name" value="PAS"/>
</dbReference>
<dbReference type="Pfam" id="PF00072">
    <property type="entry name" value="Response_reg"/>
    <property type="match status" value="1"/>
</dbReference>
<sequence length="1467" mass="160224">MPSRVETLCLASATSLAALLLAALRFAAIIALTGVAFPLGAQPGAVATLDAEEAQWRRDHAVVRVGVFAGDHLPAETWVAGHPEGLGPDYARLLAAKVGLRLSFDPFTDWETISWPAASLTPRYDLLLGQPDTPARRGHFAFLRPYLKGCIMLVARRGDARIRDEADLARARIVVERRYVESAGLVSKHFPRAIILYAQDGREALRMVADGEADAYVGNTEYRTRTLLHQRTVDDLVLLGALDMPPLQVGLAVPARETMLLRVLRKAEAAVKPEELQSLQERWGVGMLPSASVTPGVLSSHERRVLEGLPVLRLGYETNRPPYSFVNVDGDFSGMAADYVKVVRRVLGLRLELVPAKDWTDLQRMVHAGEIDLVAAAMAEDFRGDDLMFSRPYERFPEVIVARVHGPTVAGPEDLRGRRVAARAEAALLARLKIVLDQSTLVPVGSNEDGLALVADGKADAFVGTFPAIDALIRDRYAARLQMVGPTGLDHELAFGVRHSRSALLPLVNSALAGINEDQKQAIRTRWLSNEYSVGAPWGWVLGIVLAGLAIVGVMAVAQLSMRRQMRARTAAERKLADQLQFQERLLNNIHYPVFVKDTQGRYLAVNLAYTLRYGVEESDLVGRTLLETRHLPQVETGAIHDFEMSVFTTGQQLSKELRTETPDGGERHELLWIQMFELGDGEPAGLLGTAVDITEIRAAEARARASELRLAQIARTLPSAVFELRVWPDGRREFTYADGDTLSTIGITPEEMMADEALAFSHVYVDDRQLVADNVAAAAAAMRPMPQFDIRLHSVRGLRWIRTAGGPPRHGPDGSVEWSGYWVDVTDSHEQAQALARANAEAKAAVAAKAAFLAMMSHEIRTPMAGVLGLVELLAQTQTDREQGQMLAMAQDSARTLLKLLDDILDFSRIDSGRLALERTPFDLRSLVDGVIGLFTAKAHAKDLRLYCVLDWRLAAEFAGDAVRVRQIITNLLSNAVKFTHRGQVELRIELVEEHCAESVDLQKLRITVSDTGIGISGEQFLRLFRPFTQAESSTNRRFGGSGLGLIICQRLANLMGGTVQLESTAGKGTRAIFELSLPVVAKLQPLPEFAGKPAVVCTKDPTFAVELANALSSMGFSVVEVEASDLPTLDCDRAELFLVDRHMEEAGQLPPRGRCLLLDDAANQRLPADRAQAPEAVVHGNPLLWRALRDACRAVFEQPTAIETERGPTRHALQAARILVAEDHPVNRAVVSLQLNHLGFECVLTGDGEQALASLCAGDFALLITDCDMPKMDGYTLARRIRADEAGQGRRLPIIALSASALPSDVERCSDAGMDGFLAKPMTLQELETMLARHLPAGPGATPVIAAPVMVAPVLADPMTLLTESLGSTEEARRLLHELLSTCRDDMSAFDLALASGDTRMQCKLLHRMKGALALLRDVSPANTDEELIIPLVNQRDALLLRLDRLDRLLRASDVIPVDANGACN</sequence>
<dbReference type="InterPro" id="IPR004358">
    <property type="entry name" value="Sig_transdc_His_kin-like_C"/>
</dbReference>
<dbReference type="PANTHER" id="PTHR45339">
    <property type="entry name" value="HYBRID SIGNAL TRANSDUCTION HISTIDINE KINASE J"/>
    <property type="match status" value="1"/>
</dbReference>
<dbReference type="SUPFAM" id="SSF47384">
    <property type="entry name" value="Homodimeric domain of signal transducing histidine kinase"/>
    <property type="match status" value="1"/>
</dbReference>
<dbReference type="Pfam" id="PF02518">
    <property type="entry name" value="HATPase_c"/>
    <property type="match status" value="1"/>
</dbReference>
<dbReference type="CDD" id="cd17546">
    <property type="entry name" value="REC_hyHK_CKI1_RcsC-like"/>
    <property type="match status" value="1"/>
</dbReference>
<dbReference type="InterPro" id="IPR035965">
    <property type="entry name" value="PAS-like_dom_sf"/>
</dbReference>
<dbReference type="PANTHER" id="PTHR45339:SF5">
    <property type="entry name" value="HISTIDINE KINASE"/>
    <property type="match status" value="1"/>
</dbReference>
<dbReference type="PROSITE" id="PS50112">
    <property type="entry name" value="PAS"/>
    <property type="match status" value="1"/>
</dbReference>
<dbReference type="SMART" id="SM00448">
    <property type="entry name" value="REC"/>
    <property type="match status" value="1"/>
</dbReference>
<dbReference type="Gene3D" id="1.10.287.130">
    <property type="match status" value="1"/>
</dbReference>
<dbReference type="RefSeq" id="WP_200608259.1">
    <property type="nucleotide sequence ID" value="NZ_CP071517.1"/>
</dbReference>
<dbReference type="InterPro" id="IPR036641">
    <property type="entry name" value="HPT_dom_sf"/>
</dbReference>
<dbReference type="EC" id="2.7.13.3" evidence="2"/>
<evidence type="ECO:0000256" key="2">
    <source>
        <dbReference type="ARBA" id="ARBA00012438"/>
    </source>
</evidence>
<evidence type="ECO:0000259" key="5">
    <source>
        <dbReference type="PROSITE" id="PS50109"/>
    </source>
</evidence>
<dbReference type="InterPro" id="IPR001789">
    <property type="entry name" value="Sig_transdc_resp-reg_receiver"/>
</dbReference>
<evidence type="ECO:0000313" key="10">
    <source>
        <dbReference type="Proteomes" id="UP000663400"/>
    </source>
</evidence>
<feature type="domain" description="PAS" evidence="7">
    <location>
        <begin position="579"/>
        <end position="627"/>
    </location>
</feature>
<evidence type="ECO:0000313" key="9">
    <source>
        <dbReference type="EMBL" id="QSX74404.1"/>
    </source>
</evidence>
<dbReference type="InterPro" id="IPR011006">
    <property type="entry name" value="CheY-like_superfamily"/>
</dbReference>
<dbReference type="SMART" id="SM00091">
    <property type="entry name" value="PAS"/>
    <property type="match status" value="2"/>
</dbReference>
<dbReference type="PRINTS" id="PR00344">
    <property type="entry name" value="BCTRLSENSOR"/>
</dbReference>
<keyword evidence="10" id="KW-1185">Reference proteome</keyword>
<dbReference type="Gene3D" id="3.30.450.20">
    <property type="entry name" value="PAS domain"/>
    <property type="match status" value="2"/>
</dbReference>
<dbReference type="Gene3D" id="3.40.190.10">
    <property type="entry name" value="Periplasmic binding protein-like II"/>
    <property type="match status" value="4"/>
</dbReference>
<dbReference type="SMART" id="SM00388">
    <property type="entry name" value="HisKA"/>
    <property type="match status" value="1"/>
</dbReference>
<dbReference type="SUPFAM" id="SSF53850">
    <property type="entry name" value="Periplasmic binding protein-like II"/>
    <property type="match status" value="2"/>
</dbReference>
<dbReference type="InterPro" id="IPR036097">
    <property type="entry name" value="HisK_dim/P_sf"/>
</dbReference>
<protein>
    <recommendedName>
        <fullName evidence="2">histidine kinase</fullName>
        <ecNumber evidence="2">2.7.13.3</ecNumber>
    </recommendedName>
</protein>
<dbReference type="Proteomes" id="UP000663400">
    <property type="component" value="Chromosome"/>
</dbReference>
<dbReference type="Pfam" id="PF08448">
    <property type="entry name" value="PAS_4"/>
    <property type="match status" value="1"/>
</dbReference>
<dbReference type="NCBIfam" id="TIGR00229">
    <property type="entry name" value="sensory_box"/>
    <property type="match status" value="1"/>
</dbReference>
<dbReference type="PROSITE" id="PS50113">
    <property type="entry name" value="PAC"/>
    <property type="match status" value="1"/>
</dbReference>
<dbReference type="InterPro" id="IPR003661">
    <property type="entry name" value="HisK_dim/P_dom"/>
</dbReference>
<organism evidence="9 10">
    <name type="scientific">Lysobacter arenosi</name>
    <dbReference type="NCBI Taxonomy" id="2795387"/>
    <lineage>
        <taxon>Bacteria</taxon>
        <taxon>Pseudomonadati</taxon>
        <taxon>Pseudomonadota</taxon>
        <taxon>Gammaproteobacteria</taxon>
        <taxon>Lysobacterales</taxon>
        <taxon>Lysobacteraceae</taxon>
        <taxon>Lysobacter</taxon>
    </lineage>
</organism>
<dbReference type="SUPFAM" id="SSF55874">
    <property type="entry name" value="ATPase domain of HSP90 chaperone/DNA topoisomerase II/histidine kinase"/>
    <property type="match status" value="1"/>
</dbReference>
<evidence type="ECO:0000259" key="6">
    <source>
        <dbReference type="PROSITE" id="PS50110"/>
    </source>
</evidence>
<dbReference type="SUPFAM" id="SSF47226">
    <property type="entry name" value="Histidine-containing phosphotransfer domain, HPT domain"/>
    <property type="match status" value="1"/>
</dbReference>
<comment type="catalytic activity">
    <reaction evidence="1">
        <text>ATP + protein L-histidine = ADP + protein N-phospho-L-histidine.</text>
        <dbReference type="EC" id="2.7.13.3"/>
    </reaction>
</comment>
<evidence type="ECO:0000259" key="7">
    <source>
        <dbReference type="PROSITE" id="PS50112"/>
    </source>
</evidence>
<dbReference type="Pfam" id="PF00497">
    <property type="entry name" value="SBP_bac_3"/>
    <property type="match status" value="2"/>
</dbReference>
<evidence type="ECO:0000259" key="8">
    <source>
        <dbReference type="PROSITE" id="PS50113"/>
    </source>
</evidence>
<dbReference type="PROSITE" id="PS50110">
    <property type="entry name" value="RESPONSE_REGULATORY"/>
    <property type="match status" value="1"/>
</dbReference>
<feature type="domain" description="Response regulatory" evidence="6">
    <location>
        <begin position="1219"/>
        <end position="1337"/>
    </location>
</feature>
<dbReference type="Gene3D" id="3.40.50.2300">
    <property type="match status" value="1"/>
</dbReference>
<dbReference type="InterPro" id="IPR000700">
    <property type="entry name" value="PAS-assoc_C"/>
</dbReference>
<dbReference type="InterPro" id="IPR036890">
    <property type="entry name" value="HATPase_C_sf"/>
</dbReference>
<reference evidence="9 10" key="1">
    <citation type="submission" date="2021-02" db="EMBL/GenBank/DDBJ databases">
        <title>Lysobacter arenosi sp. nov., isolated from soil of gangwondo yeongwol, south Korea.</title>
        <authorList>
            <person name="Kim K.R."/>
            <person name="Kim K.H."/>
            <person name="Jeon C.O."/>
        </authorList>
    </citation>
    <scope>NUCLEOTIDE SEQUENCE [LARGE SCALE GENOMIC DNA]</scope>
    <source>
        <strain evidence="9 10">R7</strain>
    </source>
</reference>
<dbReference type="InterPro" id="IPR003594">
    <property type="entry name" value="HATPase_dom"/>
</dbReference>
<dbReference type="CDD" id="cd00130">
    <property type="entry name" value="PAS"/>
    <property type="match status" value="1"/>
</dbReference>
<evidence type="ECO:0000256" key="3">
    <source>
        <dbReference type="ARBA" id="ARBA00022553"/>
    </source>
</evidence>
<accession>A0ABX7RAL9</accession>
<feature type="modified residue" description="4-aspartylphosphate" evidence="4">
    <location>
        <position position="1268"/>
    </location>
</feature>
<evidence type="ECO:0000256" key="4">
    <source>
        <dbReference type="PROSITE-ProRule" id="PRU00169"/>
    </source>
</evidence>
<feature type="domain" description="PAC" evidence="8">
    <location>
        <begin position="654"/>
        <end position="706"/>
    </location>
</feature>
<evidence type="ECO:0000256" key="1">
    <source>
        <dbReference type="ARBA" id="ARBA00000085"/>
    </source>
</evidence>
<gene>
    <name evidence="9" type="ORF">HIV01_014600</name>
</gene>
<dbReference type="EMBL" id="CP071517">
    <property type="protein sequence ID" value="QSX74404.1"/>
    <property type="molecule type" value="Genomic_DNA"/>
</dbReference>
<dbReference type="Pfam" id="PF00512">
    <property type="entry name" value="HisKA"/>
    <property type="match status" value="1"/>
</dbReference>
<proteinExistence type="predicted"/>
<dbReference type="SUPFAM" id="SSF52172">
    <property type="entry name" value="CheY-like"/>
    <property type="match status" value="1"/>
</dbReference>
<feature type="domain" description="Histidine kinase" evidence="5">
    <location>
        <begin position="856"/>
        <end position="1081"/>
    </location>
</feature>
<dbReference type="CDD" id="cd00082">
    <property type="entry name" value="HisKA"/>
    <property type="match status" value="1"/>
</dbReference>
<dbReference type="CDD" id="cd01007">
    <property type="entry name" value="PBP2_BvgS_HisK_like"/>
    <property type="match status" value="2"/>
</dbReference>
<dbReference type="Gene3D" id="3.30.565.10">
    <property type="entry name" value="Histidine kinase-like ATPase, C-terminal domain"/>
    <property type="match status" value="1"/>
</dbReference>